<dbReference type="EMBL" id="JARJLG010000299">
    <property type="protein sequence ID" value="KAJ7718877.1"/>
    <property type="molecule type" value="Genomic_DNA"/>
</dbReference>
<evidence type="ECO:0000313" key="2">
    <source>
        <dbReference type="Proteomes" id="UP001215280"/>
    </source>
</evidence>
<dbReference type="Proteomes" id="UP001215280">
    <property type="component" value="Unassembled WGS sequence"/>
</dbReference>
<name>A0AAD7MIB3_9AGAR</name>
<reference evidence="1" key="1">
    <citation type="submission" date="2023-03" db="EMBL/GenBank/DDBJ databases">
        <title>Massive genome expansion in bonnet fungi (Mycena s.s.) driven by repeated elements and novel gene families across ecological guilds.</title>
        <authorList>
            <consortium name="Lawrence Berkeley National Laboratory"/>
            <person name="Harder C.B."/>
            <person name="Miyauchi S."/>
            <person name="Viragh M."/>
            <person name="Kuo A."/>
            <person name="Thoen E."/>
            <person name="Andreopoulos B."/>
            <person name="Lu D."/>
            <person name="Skrede I."/>
            <person name="Drula E."/>
            <person name="Henrissat B."/>
            <person name="Morin E."/>
            <person name="Kohler A."/>
            <person name="Barry K."/>
            <person name="LaButti K."/>
            <person name="Morin E."/>
            <person name="Salamov A."/>
            <person name="Lipzen A."/>
            <person name="Mereny Z."/>
            <person name="Hegedus B."/>
            <person name="Baldrian P."/>
            <person name="Stursova M."/>
            <person name="Weitz H."/>
            <person name="Taylor A."/>
            <person name="Grigoriev I.V."/>
            <person name="Nagy L.G."/>
            <person name="Martin F."/>
            <person name="Kauserud H."/>
        </authorList>
    </citation>
    <scope>NUCLEOTIDE SEQUENCE</scope>
    <source>
        <strain evidence="1">CBHHK188m</strain>
    </source>
</reference>
<accession>A0AAD7MIB3</accession>
<evidence type="ECO:0000313" key="1">
    <source>
        <dbReference type="EMBL" id="KAJ7718877.1"/>
    </source>
</evidence>
<gene>
    <name evidence="1" type="ORF">DFH07DRAFT_973129</name>
</gene>
<comment type="caution">
    <text evidence="1">The sequence shown here is derived from an EMBL/GenBank/DDBJ whole genome shotgun (WGS) entry which is preliminary data.</text>
</comment>
<sequence>MSAGRLYATPLGLVVRCFSVSDMLESDPPRNAGIFMCSMMRRKPALIALHRFRPPPASHDHSDDTFRSVEEDRISSYLQLPTNVFDGFHSTHESNRIFRRLRPLHSPLLSMWYGATTMDARMTVGQCSEDGTTM</sequence>
<organism evidence="1 2">
    <name type="scientific">Mycena maculata</name>
    <dbReference type="NCBI Taxonomy" id="230809"/>
    <lineage>
        <taxon>Eukaryota</taxon>
        <taxon>Fungi</taxon>
        <taxon>Dikarya</taxon>
        <taxon>Basidiomycota</taxon>
        <taxon>Agaricomycotina</taxon>
        <taxon>Agaricomycetes</taxon>
        <taxon>Agaricomycetidae</taxon>
        <taxon>Agaricales</taxon>
        <taxon>Marasmiineae</taxon>
        <taxon>Mycenaceae</taxon>
        <taxon>Mycena</taxon>
    </lineage>
</organism>
<dbReference type="AlphaFoldDB" id="A0AAD7MIB3"/>
<keyword evidence="2" id="KW-1185">Reference proteome</keyword>
<protein>
    <submittedName>
        <fullName evidence="1">Uncharacterized protein</fullName>
    </submittedName>
</protein>
<proteinExistence type="predicted"/>